<dbReference type="SMART" id="SM00487">
    <property type="entry name" value="DEXDc"/>
    <property type="match status" value="1"/>
</dbReference>
<name>B6K8E7_SCHJY</name>
<dbReference type="InterPro" id="IPR011545">
    <property type="entry name" value="DEAD/DEAH_box_helicase_dom"/>
</dbReference>
<dbReference type="OrthoDB" id="10253254at2759"/>
<reference evidence="6 8" key="1">
    <citation type="journal article" date="2011" name="Science">
        <title>Comparative functional genomics of the fission yeasts.</title>
        <authorList>
            <person name="Rhind N."/>
            <person name="Chen Z."/>
            <person name="Yassour M."/>
            <person name="Thompson D.A."/>
            <person name="Haas B.J."/>
            <person name="Habib N."/>
            <person name="Wapinski I."/>
            <person name="Roy S."/>
            <person name="Lin M.F."/>
            <person name="Heiman D.I."/>
            <person name="Young S.K."/>
            <person name="Furuya K."/>
            <person name="Guo Y."/>
            <person name="Pidoux A."/>
            <person name="Chen H.M."/>
            <person name="Robbertse B."/>
            <person name="Goldberg J.M."/>
            <person name="Aoki K."/>
            <person name="Bayne E.H."/>
            <person name="Berlin A.M."/>
            <person name="Desjardins C.A."/>
            <person name="Dobbs E."/>
            <person name="Dukaj L."/>
            <person name="Fan L."/>
            <person name="FitzGerald M.G."/>
            <person name="French C."/>
            <person name="Gujja S."/>
            <person name="Hansen K."/>
            <person name="Keifenheim D."/>
            <person name="Levin J.Z."/>
            <person name="Mosher R.A."/>
            <person name="Mueller C.A."/>
            <person name="Pfiffner J."/>
            <person name="Priest M."/>
            <person name="Russ C."/>
            <person name="Smialowska A."/>
            <person name="Swoboda P."/>
            <person name="Sykes S.M."/>
            <person name="Vaughn M."/>
            <person name="Vengrova S."/>
            <person name="Yoder R."/>
            <person name="Zeng Q."/>
            <person name="Allshire R."/>
            <person name="Baulcombe D."/>
            <person name="Birren B.W."/>
            <person name="Brown W."/>
            <person name="Ekwall K."/>
            <person name="Kellis M."/>
            <person name="Leatherwood J."/>
            <person name="Levin H."/>
            <person name="Margalit H."/>
            <person name="Martienssen R."/>
            <person name="Nieduszynski C.A."/>
            <person name="Spatafora J.W."/>
            <person name="Friedman N."/>
            <person name="Dalgaard J.Z."/>
            <person name="Baumann P."/>
            <person name="Niki H."/>
            <person name="Regev A."/>
            <person name="Nusbaum C."/>
        </authorList>
    </citation>
    <scope>NUCLEOTIDE SEQUENCE [LARGE SCALE GENOMIC DNA]</scope>
    <source>
        <strain evidence="8">yFS275 / FY16936</strain>
    </source>
</reference>
<dbReference type="GO" id="GO:0000398">
    <property type="term" value="P:mRNA splicing, via spliceosome"/>
    <property type="evidence" value="ECO:0007669"/>
    <property type="project" value="UniProtKB-ARBA"/>
</dbReference>
<evidence type="ECO:0008006" key="9">
    <source>
        <dbReference type="Google" id="ProtNLM"/>
    </source>
</evidence>
<dbReference type="SUPFAM" id="SSF52540">
    <property type="entry name" value="P-loop containing nucleoside triphosphate hydrolases"/>
    <property type="match status" value="1"/>
</dbReference>
<dbReference type="Gene3D" id="2.40.50.140">
    <property type="entry name" value="Nucleic acid-binding proteins"/>
    <property type="match status" value="1"/>
</dbReference>
<evidence type="ECO:0000259" key="5">
    <source>
        <dbReference type="PROSITE" id="PS51192"/>
    </source>
</evidence>
<dbReference type="CDD" id="cd05684">
    <property type="entry name" value="S1_DHX8_helicase"/>
    <property type="match status" value="1"/>
</dbReference>
<dbReference type="GO" id="GO:0071014">
    <property type="term" value="C:post-mRNA release spliceosomal complex"/>
    <property type="evidence" value="ECO:0007669"/>
    <property type="project" value="EnsemblFungi"/>
</dbReference>
<keyword evidence="2" id="KW-0507">mRNA processing</keyword>
<feature type="region of interest" description="Disordered" evidence="3">
    <location>
        <begin position="77"/>
        <end position="111"/>
    </location>
</feature>
<evidence type="ECO:0000259" key="4">
    <source>
        <dbReference type="PROSITE" id="PS50126"/>
    </source>
</evidence>
<dbReference type="Pfam" id="PF00270">
    <property type="entry name" value="DEAD"/>
    <property type="match status" value="1"/>
</dbReference>
<sequence>MDELEQLEYLSVVSKVASELYNHFSIEDKTLAEFIINIHENSKNFEEFKENVHVVGGEFADSFLRTLDRLIKDLHPRYQKNNGHENETRTHGQSKDSTTTEHSVLTESSEQLRKKDLFPALQIPNQINYSQKENESNDESAGGFNNTDRTYKTAYSQPFGERQHSPNLRNRSHGDRENRYLRNNDERSFLSSRRNSRSSYLEDKPKINGVYTGVVSGIKDFGVFVTLDGIRQRTSGLVHISNIQQNRRVEHPSDVVAYGERVYVKVIKIDEAMKKYSLSMKDVDQETGEDLKLPQKNSISASGANSVPLGSLADEASPSYHSSSEKMPMHRKRLASPELWELQQLAASGAVSLDTIPGIEDDFQTSKVAEIDPEEEEDVEIEVREDEPSFLAGQTKQSLKLSPIKIVKAPDGSLSRAAMQGQVLASERREARQQAAKAKAKEELSTQDLALSWQDSMARPEDRKFAQDVQTAAAKEVASALPSWRNDSKPAFVSYGKRTMLSINEQRESLPVYKLRQQFLEAVASNQVLVLLGETGSGKTTQITQYLAEEGYTRGSKKIACTQPRRVAAMSVAKRVAEEVGCRVGEEVGYTIRFEDRTSNLTRIKYMTDGMLQRECLVDPLLHQYSVVILDEAHERTVATDVLFGLLKSAVLKRKDLKLIVTSATLDAERFSSYFHKCPIFTIPGRSYPVEILYTKEPEPDYLDAALLTVLQIHLTEGPGDILVFLTGQEEIDTSCEILHERVKALGNMIPELVILPVYSALPSEIPKVVFSNLHHQEGEK</sequence>
<feature type="region of interest" description="Disordered" evidence="3">
    <location>
        <begin position="124"/>
        <end position="198"/>
    </location>
</feature>
<dbReference type="JaponicusDB" id="SJAG_05025">
    <property type="gene designation" value="prp22"/>
</dbReference>
<dbReference type="GeneID" id="7047506"/>
<feature type="domain" description="Helicase ATP-binding" evidence="5">
    <location>
        <begin position="520"/>
        <end position="684"/>
    </location>
</feature>
<proteinExistence type="predicted"/>
<dbReference type="PROSITE" id="PS51192">
    <property type="entry name" value="HELICASE_ATP_BIND_1"/>
    <property type="match status" value="1"/>
</dbReference>
<dbReference type="FunFam" id="2.40.50.140:FF:000061">
    <property type="entry name" value="ATP-dependent RNA helicase DHX8"/>
    <property type="match status" value="1"/>
</dbReference>
<dbReference type="STRING" id="402676.B6K8E7"/>
<evidence type="ECO:0000256" key="2">
    <source>
        <dbReference type="ARBA" id="ARBA00023187"/>
    </source>
</evidence>
<gene>
    <name evidence="7" type="primary">prp22</name>
    <name evidence="6" type="ORF">SJAG_05025</name>
</gene>
<dbReference type="Proteomes" id="UP000001744">
    <property type="component" value="Unassembled WGS sequence"/>
</dbReference>
<evidence type="ECO:0000256" key="1">
    <source>
        <dbReference type="ARBA" id="ARBA00022801"/>
    </source>
</evidence>
<keyword evidence="2" id="KW-0508">mRNA splicing</keyword>
<keyword evidence="8" id="KW-1185">Reference proteome</keyword>
<dbReference type="InterPro" id="IPR049621">
    <property type="entry name" value="S1_DHX8_helicase"/>
</dbReference>
<evidence type="ECO:0000313" key="8">
    <source>
        <dbReference type="Proteomes" id="UP000001744"/>
    </source>
</evidence>
<dbReference type="SUPFAM" id="SSF50249">
    <property type="entry name" value="Nucleic acid-binding proteins"/>
    <property type="match status" value="1"/>
</dbReference>
<dbReference type="RefSeq" id="XP_002176094.2">
    <property type="nucleotide sequence ID" value="XM_002176058.2"/>
</dbReference>
<dbReference type="FunFam" id="3.40.50.300:FF:000191">
    <property type="entry name" value="Pre-mRNA-splicing factor ATP-dependent RNA helicase"/>
    <property type="match status" value="1"/>
</dbReference>
<protein>
    <recommendedName>
        <fullName evidence="9">ATP-dependent RNA helicase Prp22</fullName>
    </recommendedName>
</protein>
<evidence type="ECO:0000256" key="3">
    <source>
        <dbReference type="SAM" id="MobiDB-lite"/>
    </source>
</evidence>
<accession>B6K8E7</accession>
<feature type="compositionally biased region" description="Low complexity" evidence="3">
    <location>
        <begin position="189"/>
        <end position="198"/>
    </location>
</feature>
<dbReference type="EMBL" id="KE651167">
    <property type="protein sequence ID" value="EEB09801.2"/>
    <property type="molecule type" value="Genomic_DNA"/>
</dbReference>
<dbReference type="InterPro" id="IPR027417">
    <property type="entry name" value="P-loop_NTPase"/>
</dbReference>
<dbReference type="CDD" id="cd21691">
    <property type="entry name" value="GH2-like_DHX8"/>
    <property type="match status" value="1"/>
</dbReference>
<evidence type="ECO:0000313" key="7">
    <source>
        <dbReference type="JaponicusDB" id="SJAG_05025"/>
    </source>
</evidence>
<dbReference type="Pfam" id="PF00575">
    <property type="entry name" value="S1"/>
    <property type="match status" value="1"/>
</dbReference>
<dbReference type="OMA" id="FTICGRM"/>
<dbReference type="Gene3D" id="3.40.50.300">
    <property type="entry name" value="P-loop containing nucleotide triphosphate hydrolases"/>
    <property type="match status" value="2"/>
</dbReference>
<feature type="compositionally biased region" description="Polar residues" evidence="3">
    <location>
        <begin position="143"/>
        <end position="156"/>
    </location>
</feature>
<dbReference type="HOGENOM" id="CLU_001832_2_3_1"/>
<dbReference type="InterPro" id="IPR049588">
    <property type="entry name" value="DHX8_GH2-like"/>
</dbReference>
<feature type="compositionally biased region" description="Basic and acidic residues" evidence="3">
    <location>
        <begin position="172"/>
        <end position="188"/>
    </location>
</feature>
<dbReference type="PANTHER" id="PTHR18934">
    <property type="entry name" value="ATP-DEPENDENT RNA HELICASE"/>
    <property type="match status" value="1"/>
</dbReference>
<evidence type="ECO:0000313" key="6">
    <source>
        <dbReference type="EMBL" id="EEB09801.2"/>
    </source>
</evidence>
<dbReference type="GO" id="GO:0005524">
    <property type="term" value="F:ATP binding"/>
    <property type="evidence" value="ECO:0007669"/>
    <property type="project" value="InterPro"/>
</dbReference>
<feature type="compositionally biased region" description="Polar residues" evidence="3">
    <location>
        <begin position="95"/>
        <end position="109"/>
    </location>
</feature>
<dbReference type="PANTHER" id="PTHR18934:SF85">
    <property type="entry name" value="ATP-DEPENDENT RNA HELICASE DHX8"/>
    <property type="match status" value="1"/>
</dbReference>
<dbReference type="InterPro" id="IPR014001">
    <property type="entry name" value="Helicase_ATP-bd"/>
</dbReference>
<dbReference type="SMART" id="SM00316">
    <property type="entry name" value="S1"/>
    <property type="match status" value="1"/>
</dbReference>
<feature type="compositionally biased region" description="Polar residues" evidence="3">
    <location>
        <begin position="295"/>
        <end position="305"/>
    </location>
</feature>
<dbReference type="InterPro" id="IPR002464">
    <property type="entry name" value="DNA/RNA_helicase_DEAH_CS"/>
</dbReference>
<organism evidence="6 8">
    <name type="scientific">Schizosaccharomyces japonicus (strain yFS275 / FY16936)</name>
    <name type="common">Fission yeast</name>
    <dbReference type="NCBI Taxonomy" id="402676"/>
    <lineage>
        <taxon>Eukaryota</taxon>
        <taxon>Fungi</taxon>
        <taxon>Dikarya</taxon>
        <taxon>Ascomycota</taxon>
        <taxon>Taphrinomycotina</taxon>
        <taxon>Schizosaccharomycetes</taxon>
        <taxon>Schizosaccharomycetales</taxon>
        <taxon>Schizosaccharomycetaceae</taxon>
        <taxon>Schizosaccharomyces</taxon>
    </lineage>
</organism>
<feature type="region of interest" description="Disordered" evidence="3">
    <location>
        <begin position="294"/>
        <end position="332"/>
    </location>
</feature>
<dbReference type="GO" id="GO:0005684">
    <property type="term" value="C:U2-type spliceosomal complex"/>
    <property type="evidence" value="ECO:0007669"/>
    <property type="project" value="EnsemblFungi"/>
</dbReference>
<dbReference type="GO" id="GO:0003676">
    <property type="term" value="F:nucleic acid binding"/>
    <property type="evidence" value="ECO:0007669"/>
    <property type="project" value="InterPro"/>
</dbReference>
<dbReference type="GO" id="GO:0016787">
    <property type="term" value="F:hydrolase activity"/>
    <property type="evidence" value="ECO:0007669"/>
    <property type="project" value="UniProtKB-KW"/>
</dbReference>
<feature type="compositionally biased region" description="Basic and acidic residues" evidence="3">
    <location>
        <begin position="77"/>
        <end position="94"/>
    </location>
</feature>
<dbReference type="InterPro" id="IPR012340">
    <property type="entry name" value="NA-bd_OB-fold"/>
</dbReference>
<dbReference type="VEuPathDB" id="FungiDB:SJAG_05025"/>
<keyword evidence="1" id="KW-0378">Hydrolase</keyword>
<dbReference type="eggNOG" id="KOG0922">
    <property type="taxonomic scope" value="Eukaryota"/>
</dbReference>
<dbReference type="AlphaFoldDB" id="B6K8E7"/>
<dbReference type="InterPro" id="IPR003029">
    <property type="entry name" value="S1_domain"/>
</dbReference>
<dbReference type="PROSITE" id="PS00690">
    <property type="entry name" value="DEAH_ATP_HELICASE"/>
    <property type="match status" value="1"/>
</dbReference>
<feature type="domain" description="S1 motif" evidence="4">
    <location>
        <begin position="208"/>
        <end position="281"/>
    </location>
</feature>
<dbReference type="PROSITE" id="PS50126">
    <property type="entry name" value="S1"/>
    <property type="match status" value="1"/>
</dbReference>